<name>A0A3E2C9Y0_GARVA</name>
<keyword evidence="1" id="KW-0812">Transmembrane</keyword>
<evidence type="ECO:0000256" key="1">
    <source>
        <dbReference type="SAM" id="Phobius"/>
    </source>
</evidence>
<dbReference type="AlphaFoldDB" id="A0A3E2C9Y0"/>
<protein>
    <submittedName>
        <fullName evidence="2">Uncharacterized protein</fullName>
    </submittedName>
</protein>
<feature type="transmembrane region" description="Helical" evidence="1">
    <location>
        <begin position="106"/>
        <end position="124"/>
    </location>
</feature>
<keyword evidence="1" id="KW-1133">Transmembrane helix</keyword>
<keyword evidence="1" id="KW-0472">Membrane</keyword>
<dbReference type="EMBL" id="NNRU01000004">
    <property type="protein sequence ID" value="RFT28455.1"/>
    <property type="molecule type" value="Genomic_DNA"/>
</dbReference>
<organism evidence="2 3">
    <name type="scientific">Gardnerella vaginalis</name>
    <dbReference type="NCBI Taxonomy" id="2702"/>
    <lineage>
        <taxon>Bacteria</taxon>
        <taxon>Bacillati</taxon>
        <taxon>Actinomycetota</taxon>
        <taxon>Actinomycetes</taxon>
        <taxon>Bifidobacteriales</taxon>
        <taxon>Bifidobacteriaceae</taxon>
        <taxon>Gardnerella</taxon>
    </lineage>
</organism>
<gene>
    <name evidence="2" type="ORF">CG405_05375</name>
</gene>
<proteinExistence type="predicted"/>
<dbReference type="Proteomes" id="UP000258379">
    <property type="component" value="Unassembled WGS sequence"/>
</dbReference>
<dbReference type="RefSeq" id="WP_101886435.1">
    <property type="nucleotide sequence ID" value="NZ_JBLLPI010000001.1"/>
</dbReference>
<accession>A0A3E2C9Y0</accession>
<evidence type="ECO:0000313" key="3">
    <source>
        <dbReference type="Proteomes" id="UP000258379"/>
    </source>
</evidence>
<sequence>MSKLVSSCFYFTSFFQLWISISFIDAKSLIENTKNTWTERISIIVIIIASIISAIVLLPEFISNSKEGLTEFLVKDASDDKTITSEYLLSCILPLLAFDFTKWDQVVLFLIFFVALGFLCIRHNHFSANILLEMLGYRVFTCELEDVNKNVVQRKIISRRMLSAKKGECIYLKSLNNEFKRDIGND</sequence>
<evidence type="ECO:0000313" key="2">
    <source>
        <dbReference type="EMBL" id="RFT28455.1"/>
    </source>
</evidence>
<reference evidence="2 3" key="1">
    <citation type="submission" date="2017-07" db="EMBL/GenBank/DDBJ databases">
        <title>A comparative genomics approach to explaining the enigmatic role of Gardnerella vaginalis in the vaginal microbiome.</title>
        <authorList>
            <person name="Vancuren S.J."/>
            <person name="Hill J.E."/>
        </authorList>
    </citation>
    <scope>NUCLEOTIDE SEQUENCE [LARGE SCALE GENOMIC DNA]</scope>
    <source>
        <strain evidence="2 3">WP023</strain>
    </source>
</reference>
<comment type="caution">
    <text evidence="2">The sequence shown here is derived from an EMBL/GenBank/DDBJ whole genome shotgun (WGS) entry which is preliminary data.</text>
</comment>
<feature type="transmembrane region" description="Helical" evidence="1">
    <location>
        <begin position="42"/>
        <end position="62"/>
    </location>
</feature>